<comment type="caution">
    <text evidence="2">The sequence shown here is derived from an EMBL/GenBank/DDBJ whole genome shotgun (WGS) entry which is preliminary data.</text>
</comment>
<evidence type="ECO:0000256" key="1">
    <source>
        <dbReference type="SAM" id="SignalP"/>
    </source>
</evidence>
<evidence type="ECO:0000313" key="3">
    <source>
        <dbReference type="Proteomes" id="UP001143372"/>
    </source>
</evidence>
<protein>
    <submittedName>
        <fullName evidence="2">Uncharacterized protein</fullName>
    </submittedName>
</protein>
<reference evidence="2" key="1">
    <citation type="journal article" date="2014" name="Int. J. Syst. Evol. Microbiol.">
        <title>Complete genome sequence of Corynebacterium casei LMG S-19264T (=DSM 44701T), isolated from a smear-ripened cheese.</title>
        <authorList>
            <consortium name="US DOE Joint Genome Institute (JGI-PGF)"/>
            <person name="Walter F."/>
            <person name="Albersmeier A."/>
            <person name="Kalinowski J."/>
            <person name="Ruckert C."/>
        </authorList>
    </citation>
    <scope>NUCLEOTIDE SEQUENCE</scope>
    <source>
        <strain evidence="2">VKM B-2347</strain>
    </source>
</reference>
<dbReference type="RefSeq" id="WP_271168068.1">
    <property type="nucleotide sequence ID" value="NZ_BSFI01000007.1"/>
</dbReference>
<accession>A0A9W6J164</accession>
<keyword evidence="1" id="KW-0732">Signal</keyword>
<reference evidence="2" key="2">
    <citation type="submission" date="2023-01" db="EMBL/GenBank/DDBJ databases">
        <authorList>
            <person name="Sun Q."/>
            <person name="Evtushenko L."/>
        </authorList>
    </citation>
    <scope>NUCLEOTIDE SEQUENCE</scope>
    <source>
        <strain evidence="2">VKM B-2347</strain>
    </source>
</reference>
<dbReference type="AlphaFoldDB" id="A0A9W6J164"/>
<keyword evidence="3" id="KW-1185">Reference proteome</keyword>
<feature type="signal peptide" evidence="1">
    <location>
        <begin position="1"/>
        <end position="21"/>
    </location>
</feature>
<feature type="chain" id="PRO_5040890160" evidence="1">
    <location>
        <begin position="22"/>
        <end position="158"/>
    </location>
</feature>
<dbReference type="Proteomes" id="UP001143372">
    <property type="component" value="Unassembled WGS sequence"/>
</dbReference>
<dbReference type="EMBL" id="BSFI01000007">
    <property type="protein sequence ID" value="GLK67818.1"/>
    <property type="molecule type" value="Genomic_DNA"/>
</dbReference>
<name>A0A9W6J164_9HYPH</name>
<proteinExistence type="predicted"/>
<gene>
    <name evidence="2" type="ORF">GCM10008179_14560</name>
</gene>
<evidence type="ECO:0000313" key="2">
    <source>
        <dbReference type="EMBL" id="GLK67818.1"/>
    </source>
</evidence>
<sequence>MTFRPIIAALIGLAGLGSAQAADIVYGTYPSRTTVHSFRDLAYSRPPYTGNLPSCADAGIHNSIIASFGRREREYWHSGLQLSTFVQPVELGYRSWGRSFIPRRFCSATAVTTDGVRREVYWHVAERLGGALTTGVDWCVSGLDRNYAYAPDCKMARP</sequence>
<organism evidence="2 3">
    <name type="scientific">Hansschlegelia plantiphila</name>
    <dbReference type="NCBI Taxonomy" id="374655"/>
    <lineage>
        <taxon>Bacteria</taxon>
        <taxon>Pseudomonadati</taxon>
        <taxon>Pseudomonadota</taxon>
        <taxon>Alphaproteobacteria</taxon>
        <taxon>Hyphomicrobiales</taxon>
        <taxon>Methylopilaceae</taxon>
        <taxon>Hansschlegelia</taxon>
    </lineage>
</organism>